<dbReference type="HOGENOM" id="CLU_2901539_0_0_11"/>
<organism evidence="1 2">
    <name type="scientific">Saccharothrix espanaensis (strain ATCC 51144 / DSM 44229 / JCM 9112 / NBRC 15066 / NRRL 15764)</name>
    <dbReference type="NCBI Taxonomy" id="1179773"/>
    <lineage>
        <taxon>Bacteria</taxon>
        <taxon>Bacillati</taxon>
        <taxon>Actinomycetota</taxon>
        <taxon>Actinomycetes</taxon>
        <taxon>Pseudonocardiales</taxon>
        <taxon>Pseudonocardiaceae</taxon>
        <taxon>Saccharothrix</taxon>
    </lineage>
</organism>
<reference evidence="1 2" key="1">
    <citation type="journal article" date="2012" name="BMC Genomics">
        <title>Complete genome sequence of Saccharothrix espanaensis DSM 44229T and comparison to the other completely sequenced Pseudonocardiaceae.</title>
        <authorList>
            <person name="Strobel T."/>
            <person name="Al-Dilaimi A."/>
            <person name="Blom J."/>
            <person name="Gessner A."/>
            <person name="Kalinowski J."/>
            <person name="Luzhetska M."/>
            <person name="Puhler A."/>
            <person name="Szczepanowski R."/>
            <person name="Bechthold A."/>
            <person name="Ruckert C."/>
        </authorList>
    </citation>
    <scope>NUCLEOTIDE SEQUENCE [LARGE SCALE GENOMIC DNA]</scope>
    <source>
        <strain evidence="2">ATCC 51144 / DSM 44229 / JCM 9112 / NBRC 15066 / NRRL 15764</strain>
    </source>
</reference>
<name>K0JZ85_SACES</name>
<gene>
    <name evidence="1" type="ordered locus">BN6_41540</name>
</gene>
<dbReference type="STRING" id="1179773.BN6_41540"/>
<dbReference type="AlphaFoldDB" id="K0JZ85"/>
<dbReference type="PATRIC" id="fig|1179773.3.peg.4158"/>
<evidence type="ECO:0000313" key="1">
    <source>
        <dbReference type="EMBL" id="CCH31441.1"/>
    </source>
</evidence>
<dbReference type="Proteomes" id="UP000006281">
    <property type="component" value="Chromosome"/>
</dbReference>
<protein>
    <submittedName>
        <fullName evidence="1">Uncharacterized protein</fullName>
    </submittedName>
</protein>
<evidence type="ECO:0000313" key="2">
    <source>
        <dbReference type="Proteomes" id="UP000006281"/>
    </source>
</evidence>
<keyword evidence="2" id="KW-1185">Reference proteome</keyword>
<accession>K0JZ85</accession>
<sequence>MNHRGTDPENEVDPVEVESRLRLAVARLRDRLTVARNHGHFESLRRTRGSRFERPSAERDSQ</sequence>
<proteinExistence type="predicted"/>
<dbReference type="EMBL" id="HE804045">
    <property type="protein sequence ID" value="CCH31441.1"/>
    <property type="molecule type" value="Genomic_DNA"/>
</dbReference>
<dbReference type="RefSeq" id="WP_015101553.1">
    <property type="nucleotide sequence ID" value="NC_019673.1"/>
</dbReference>
<dbReference type="KEGG" id="sesp:BN6_41540"/>